<reference evidence="10 11" key="1">
    <citation type="submission" date="2018-02" db="EMBL/GenBank/DDBJ databases">
        <title>Genomic Encyclopedia of Archaeal and Bacterial Type Strains, Phase II (KMG-II): from individual species to whole genera.</title>
        <authorList>
            <person name="Goeker M."/>
        </authorList>
    </citation>
    <scope>NUCLEOTIDE SEQUENCE [LARGE SCALE GENOMIC DNA]</scope>
    <source>
        <strain evidence="10 11">DSM 21165</strain>
    </source>
</reference>
<protein>
    <submittedName>
        <fullName evidence="10">HD domain-containing protein</fullName>
    </submittedName>
</protein>
<proteinExistence type="predicted"/>
<keyword evidence="6" id="KW-0051">Antiviral defense</keyword>
<dbReference type="GO" id="GO:0051607">
    <property type="term" value="P:defense response to virus"/>
    <property type="evidence" value="ECO:0007669"/>
    <property type="project" value="UniProtKB-KW"/>
</dbReference>
<gene>
    <name evidence="10" type="ORF">CLV33_101337</name>
</gene>
<evidence type="ECO:0000256" key="7">
    <source>
        <dbReference type="ARBA" id="ARBA00023136"/>
    </source>
</evidence>
<dbReference type="SUPFAM" id="SSF109604">
    <property type="entry name" value="HD-domain/PDEase-like"/>
    <property type="match status" value="1"/>
</dbReference>
<keyword evidence="7 8" id="KW-0472">Membrane</keyword>
<evidence type="ECO:0000256" key="1">
    <source>
        <dbReference type="ARBA" id="ARBA00004236"/>
    </source>
</evidence>
<keyword evidence="2" id="KW-1003">Cell membrane</keyword>
<evidence type="ECO:0000256" key="2">
    <source>
        <dbReference type="ARBA" id="ARBA00022475"/>
    </source>
</evidence>
<feature type="transmembrane region" description="Helical" evidence="8">
    <location>
        <begin position="273"/>
        <end position="295"/>
    </location>
</feature>
<evidence type="ECO:0000259" key="9">
    <source>
        <dbReference type="SMART" id="SM00471"/>
    </source>
</evidence>
<dbReference type="RefSeq" id="WP_105472430.1">
    <property type="nucleotide sequence ID" value="NZ_PVEO01000001.1"/>
</dbReference>
<evidence type="ECO:0000256" key="5">
    <source>
        <dbReference type="ARBA" id="ARBA00022989"/>
    </source>
</evidence>
<dbReference type="CDD" id="cd00077">
    <property type="entry name" value="HDc"/>
    <property type="match status" value="1"/>
</dbReference>
<dbReference type="Pfam" id="PF18967">
    <property type="entry name" value="PycTM"/>
    <property type="match status" value="1"/>
</dbReference>
<dbReference type="PANTHER" id="PTHR33594">
    <property type="entry name" value="SUPERFAMILY HYDROLASE, PUTATIVE (AFU_ORTHOLOGUE AFUA_1G03035)-RELATED"/>
    <property type="match status" value="1"/>
</dbReference>
<keyword evidence="3 8" id="KW-0812">Transmembrane</keyword>
<dbReference type="GO" id="GO:0005886">
    <property type="term" value="C:plasma membrane"/>
    <property type="evidence" value="ECO:0007669"/>
    <property type="project" value="UniProtKB-SubCell"/>
</dbReference>
<dbReference type="PANTHER" id="PTHR33594:SF1">
    <property type="entry name" value="HD_PDEASE DOMAIN-CONTAINING PROTEIN"/>
    <property type="match status" value="1"/>
</dbReference>
<evidence type="ECO:0000256" key="6">
    <source>
        <dbReference type="ARBA" id="ARBA00023118"/>
    </source>
</evidence>
<evidence type="ECO:0000313" key="11">
    <source>
        <dbReference type="Proteomes" id="UP000251545"/>
    </source>
</evidence>
<dbReference type="Pfam" id="PF01966">
    <property type="entry name" value="HD"/>
    <property type="match status" value="1"/>
</dbReference>
<dbReference type="InterPro" id="IPR003607">
    <property type="entry name" value="HD/PDEase_dom"/>
</dbReference>
<dbReference type="GO" id="GO:0000166">
    <property type="term" value="F:nucleotide binding"/>
    <property type="evidence" value="ECO:0007669"/>
    <property type="project" value="UniProtKB-KW"/>
</dbReference>
<comment type="subcellular location">
    <subcellularLocation>
        <location evidence="1">Cell membrane</location>
    </subcellularLocation>
</comment>
<evidence type="ECO:0000256" key="4">
    <source>
        <dbReference type="ARBA" id="ARBA00022741"/>
    </source>
</evidence>
<feature type="domain" description="HD/PDEase" evidence="9">
    <location>
        <begin position="24"/>
        <end position="138"/>
    </location>
</feature>
<dbReference type="Gene3D" id="1.10.3210.10">
    <property type="entry name" value="Hypothetical protein af1432"/>
    <property type="match status" value="1"/>
</dbReference>
<dbReference type="InterPro" id="IPR043760">
    <property type="entry name" value="PycTM_dom"/>
</dbReference>
<keyword evidence="5 8" id="KW-1133">Transmembrane helix</keyword>
<name>A0A362X3W5_9FLAO</name>
<evidence type="ECO:0000256" key="3">
    <source>
        <dbReference type="ARBA" id="ARBA00022692"/>
    </source>
</evidence>
<dbReference type="EMBL" id="PVEO01000001">
    <property type="protein sequence ID" value="PQV51414.1"/>
    <property type="molecule type" value="Genomic_DNA"/>
</dbReference>
<dbReference type="InterPro" id="IPR006674">
    <property type="entry name" value="HD_domain"/>
</dbReference>
<evidence type="ECO:0000256" key="8">
    <source>
        <dbReference type="SAM" id="Phobius"/>
    </source>
</evidence>
<feature type="transmembrane region" description="Helical" evidence="8">
    <location>
        <begin position="248"/>
        <end position="266"/>
    </location>
</feature>
<dbReference type="Proteomes" id="UP000251545">
    <property type="component" value="Unassembled WGS sequence"/>
</dbReference>
<dbReference type="SMART" id="SM00471">
    <property type="entry name" value="HDc"/>
    <property type="match status" value="1"/>
</dbReference>
<feature type="transmembrane region" description="Helical" evidence="8">
    <location>
        <begin position="369"/>
        <end position="389"/>
    </location>
</feature>
<organism evidence="10 11">
    <name type="scientific">Jejuia pallidilutea</name>
    <dbReference type="NCBI Taxonomy" id="504487"/>
    <lineage>
        <taxon>Bacteria</taxon>
        <taxon>Pseudomonadati</taxon>
        <taxon>Bacteroidota</taxon>
        <taxon>Flavobacteriia</taxon>
        <taxon>Flavobacteriales</taxon>
        <taxon>Flavobacteriaceae</taxon>
        <taxon>Jejuia</taxon>
    </lineage>
</organism>
<evidence type="ECO:0000313" key="10">
    <source>
        <dbReference type="EMBL" id="PQV51414.1"/>
    </source>
</evidence>
<keyword evidence="4" id="KW-0547">Nucleotide-binding</keyword>
<comment type="caution">
    <text evidence="10">The sequence shown here is derived from an EMBL/GenBank/DDBJ whole genome shotgun (WGS) entry which is preliminary data.</text>
</comment>
<sequence>MSKLVENAEKFVFDLFKNELDSTFIYHNYTHTERVLRSIREIIENTDISDEDAEVLELAALLHDTGYTKKREGHEKESVNIATKFLKAQGAKDATIKAVNECILATTFNDTPKTELGKIIRDADASHFGKKYFNEASEFLRKELEVQGIANYTPSEWTNENIKILTKKHEFYTDYALKNWQPRKEKNLSKLIKAKKKRNKKLNTEQLKAKYKAQYKNESPERGIQTFYRVALRNHIKLSDIADTKANILLSVNAIIISLVLANLISKLDTNPYLVYPTAIFTLSCVISMILSIIATRPNITSGEFTKEDVANKEVNLTFFGNFHKMKLSEFEWAIEELLKDKNYVYKSLTKDLYFLGKVLERKYRILRVTYTIFMIGMIISVLAFGIALKRNGAEIEDVLPEEAIPSAYLNLKDADESGTAYVEDQALISFIKSS</sequence>
<accession>A0A362X3W5</accession>
<dbReference type="AlphaFoldDB" id="A0A362X3W5"/>